<name>A0A1B2HGF6_9PSEU</name>
<dbReference type="STRING" id="1586287.BBK82_12675"/>
<dbReference type="KEGG" id="led:BBK82_12675"/>
<reference evidence="1 2" key="1">
    <citation type="submission" date="2016-07" db="EMBL/GenBank/DDBJ databases">
        <title>Complete genome sequence of the Lentzea guizhouensis DHS C013.</title>
        <authorList>
            <person name="Cao C."/>
        </authorList>
    </citation>
    <scope>NUCLEOTIDE SEQUENCE [LARGE SCALE GENOMIC DNA]</scope>
    <source>
        <strain evidence="1 2">DHS C013</strain>
    </source>
</reference>
<keyword evidence="2" id="KW-1185">Reference proteome</keyword>
<proteinExistence type="predicted"/>
<gene>
    <name evidence="1" type="ORF">BBK82_12675</name>
</gene>
<dbReference type="EMBL" id="CP016793">
    <property type="protein sequence ID" value="ANZ36797.1"/>
    <property type="molecule type" value="Genomic_DNA"/>
</dbReference>
<dbReference type="RefSeq" id="WP_065915196.1">
    <property type="nucleotide sequence ID" value="NZ_CP016793.1"/>
</dbReference>
<protein>
    <submittedName>
        <fullName evidence="1">Uncharacterized protein</fullName>
    </submittedName>
</protein>
<organism evidence="1 2">
    <name type="scientific">Lentzea guizhouensis</name>
    <dbReference type="NCBI Taxonomy" id="1586287"/>
    <lineage>
        <taxon>Bacteria</taxon>
        <taxon>Bacillati</taxon>
        <taxon>Actinomycetota</taxon>
        <taxon>Actinomycetes</taxon>
        <taxon>Pseudonocardiales</taxon>
        <taxon>Pseudonocardiaceae</taxon>
        <taxon>Lentzea</taxon>
    </lineage>
</organism>
<dbReference type="OrthoDB" id="3371683at2"/>
<accession>A0A1B2HGF6</accession>
<sequence>MLRLISDAEITRVRPAVEELIASFRAASRALVAALAEDTVGEEWLVHDHGEHCRFEHAVTGSWRRAWRVITTCGGCWKCSDNSRRARSAN</sequence>
<dbReference type="AlphaFoldDB" id="A0A1B2HGF6"/>
<evidence type="ECO:0000313" key="2">
    <source>
        <dbReference type="Proteomes" id="UP000093053"/>
    </source>
</evidence>
<evidence type="ECO:0000313" key="1">
    <source>
        <dbReference type="EMBL" id="ANZ36797.1"/>
    </source>
</evidence>
<dbReference type="Proteomes" id="UP000093053">
    <property type="component" value="Chromosome"/>
</dbReference>